<sequence length="207" mass="23511">MSDGVSQRLCAELDPDVSTFWTDTLLVPLVPHMRRLAISRMASIYRNAKAMIVLDHDLSTVQGSRTSRALQAALCDWITRLWTFQEGRMALYKTFFAFKDRLVPIYELSQGLWHLDTLSEILIGPYHPVRLGKPLLWSLGEAERFEANRRGDLMELAESLQMRSTTRASDEAICLATMLGLDVLKLPLRPSLEDICTALRTTPCLWS</sequence>
<dbReference type="PANTHER" id="PTHR39596:SF2">
    <property type="entry name" value="HET DOMAIN PROTEIN (AFU_ORTHOLOGUE AFUA_1G17550)-RELATED"/>
    <property type="match status" value="1"/>
</dbReference>
<dbReference type="AlphaFoldDB" id="A0A6G1LA01"/>
<proteinExistence type="predicted"/>
<evidence type="ECO:0000313" key="1">
    <source>
        <dbReference type="EMBL" id="KAF2769675.1"/>
    </source>
</evidence>
<evidence type="ECO:0000313" key="2">
    <source>
        <dbReference type="Proteomes" id="UP000799436"/>
    </source>
</evidence>
<reference evidence="1" key="1">
    <citation type="journal article" date="2020" name="Stud. Mycol.">
        <title>101 Dothideomycetes genomes: a test case for predicting lifestyles and emergence of pathogens.</title>
        <authorList>
            <person name="Haridas S."/>
            <person name="Albert R."/>
            <person name="Binder M."/>
            <person name="Bloem J."/>
            <person name="Labutti K."/>
            <person name="Salamov A."/>
            <person name="Andreopoulos B."/>
            <person name="Baker S."/>
            <person name="Barry K."/>
            <person name="Bills G."/>
            <person name="Bluhm B."/>
            <person name="Cannon C."/>
            <person name="Castanera R."/>
            <person name="Culley D."/>
            <person name="Daum C."/>
            <person name="Ezra D."/>
            <person name="Gonzalez J."/>
            <person name="Henrissat B."/>
            <person name="Kuo A."/>
            <person name="Liang C."/>
            <person name="Lipzen A."/>
            <person name="Lutzoni F."/>
            <person name="Magnuson J."/>
            <person name="Mondo S."/>
            <person name="Nolan M."/>
            <person name="Ohm R."/>
            <person name="Pangilinan J."/>
            <person name="Park H.-J."/>
            <person name="Ramirez L."/>
            <person name="Alfaro M."/>
            <person name="Sun H."/>
            <person name="Tritt A."/>
            <person name="Yoshinaga Y."/>
            <person name="Zwiers L.-H."/>
            <person name="Turgeon B."/>
            <person name="Goodwin S."/>
            <person name="Spatafora J."/>
            <person name="Crous P."/>
            <person name="Grigoriev I."/>
        </authorList>
    </citation>
    <scope>NUCLEOTIDE SEQUENCE</scope>
    <source>
        <strain evidence="1">CBS 116005</strain>
    </source>
</reference>
<name>A0A6G1LA01_9PEZI</name>
<dbReference type="OrthoDB" id="2426273at2759"/>
<gene>
    <name evidence="1" type="ORF">EJ03DRAFT_91578</name>
</gene>
<protein>
    <recommendedName>
        <fullName evidence="3">Heterokaryon incompatibility domain-containing protein</fullName>
    </recommendedName>
</protein>
<accession>A0A6G1LA01</accession>
<organism evidence="1 2">
    <name type="scientific">Teratosphaeria nubilosa</name>
    <dbReference type="NCBI Taxonomy" id="161662"/>
    <lineage>
        <taxon>Eukaryota</taxon>
        <taxon>Fungi</taxon>
        <taxon>Dikarya</taxon>
        <taxon>Ascomycota</taxon>
        <taxon>Pezizomycotina</taxon>
        <taxon>Dothideomycetes</taxon>
        <taxon>Dothideomycetidae</taxon>
        <taxon>Mycosphaerellales</taxon>
        <taxon>Teratosphaeriaceae</taxon>
        <taxon>Teratosphaeria</taxon>
    </lineage>
</organism>
<dbReference type="EMBL" id="ML995832">
    <property type="protein sequence ID" value="KAF2769675.1"/>
    <property type="molecule type" value="Genomic_DNA"/>
</dbReference>
<keyword evidence="2" id="KW-1185">Reference proteome</keyword>
<dbReference type="Proteomes" id="UP000799436">
    <property type="component" value="Unassembled WGS sequence"/>
</dbReference>
<dbReference type="PANTHER" id="PTHR39596">
    <property type="match status" value="1"/>
</dbReference>
<evidence type="ECO:0008006" key="3">
    <source>
        <dbReference type="Google" id="ProtNLM"/>
    </source>
</evidence>